<dbReference type="AlphaFoldDB" id="A0A165Q322"/>
<keyword evidence="3" id="KW-1185">Reference proteome</keyword>
<dbReference type="EMBL" id="KV429062">
    <property type="protein sequence ID" value="KZT68946.1"/>
    <property type="molecule type" value="Genomic_DNA"/>
</dbReference>
<dbReference type="OrthoDB" id="3258279at2759"/>
<dbReference type="STRING" id="1314783.A0A165Q322"/>
<feature type="compositionally biased region" description="Basic and acidic residues" evidence="1">
    <location>
        <begin position="32"/>
        <end position="44"/>
    </location>
</feature>
<organism evidence="2 3">
    <name type="scientific">Daedalea quercina L-15889</name>
    <dbReference type="NCBI Taxonomy" id="1314783"/>
    <lineage>
        <taxon>Eukaryota</taxon>
        <taxon>Fungi</taxon>
        <taxon>Dikarya</taxon>
        <taxon>Basidiomycota</taxon>
        <taxon>Agaricomycotina</taxon>
        <taxon>Agaricomycetes</taxon>
        <taxon>Polyporales</taxon>
        <taxon>Fomitopsis</taxon>
    </lineage>
</organism>
<feature type="compositionally biased region" description="Basic and acidic residues" evidence="1">
    <location>
        <begin position="200"/>
        <end position="209"/>
    </location>
</feature>
<evidence type="ECO:0000313" key="2">
    <source>
        <dbReference type="EMBL" id="KZT68946.1"/>
    </source>
</evidence>
<feature type="compositionally biased region" description="Basic and acidic residues" evidence="1">
    <location>
        <begin position="133"/>
        <end position="143"/>
    </location>
</feature>
<accession>A0A165Q322</accession>
<proteinExistence type="predicted"/>
<name>A0A165Q322_9APHY</name>
<dbReference type="Proteomes" id="UP000076727">
    <property type="component" value="Unassembled WGS sequence"/>
</dbReference>
<evidence type="ECO:0000256" key="1">
    <source>
        <dbReference type="SAM" id="MobiDB-lite"/>
    </source>
</evidence>
<evidence type="ECO:0000313" key="3">
    <source>
        <dbReference type="Proteomes" id="UP000076727"/>
    </source>
</evidence>
<protein>
    <submittedName>
        <fullName evidence="2">Uncharacterized protein</fullName>
    </submittedName>
</protein>
<gene>
    <name evidence="2" type="ORF">DAEQUDRAFT_727378</name>
</gene>
<feature type="region of interest" description="Disordered" evidence="1">
    <location>
        <begin position="1"/>
        <end position="47"/>
    </location>
</feature>
<sequence length="209" mass="22915">MLSQVPDASSKREKSQAPEQRPCSHVVVSAPNEHKAPHVQRKADAGLQRPTFTTRVKGFFYSYLPVASGSKTHTVKKPQPTQPGLPVPPPETFAKPRPPIHTPASKPIPKPVPPKDTIQLNSVLPPKPSRIPRSKEPPRRLVELHPLPPPPSENLLRVNPPGNRRSSGGSVKDLILTFEGLGESRNSRPSSVASHRGGSKLKERPLWRP</sequence>
<feature type="region of interest" description="Disordered" evidence="1">
    <location>
        <begin position="70"/>
        <end position="209"/>
    </location>
</feature>
<reference evidence="2 3" key="1">
    <citation type="journal article" date="2016" name="Mol. Biol. Evol.">
        <title>Comparative Genomics of Early-Diverging Mushroom-Forming Fungi Provides Insights into the Origins of Lignocellulose Decay Capabilities.</title>
        <authorList>
            <person name="Nagy L.G."/>
            <person name="Riley R."/>
            <person name="Tritt A."/>
            <person name="Adam C."/>
            <person name="Daum C."/>
            <person name="Floudas D."/>
            <person name="Sun H."/>
            <person name="Yadav J.S."/>
            <person name="Pangilinan J."/>
            <person name="Larsson K.H."/>
            <person name="Matsuura K."/>
            <person name="Barry K."/>
            <person name="Labutti K."/>
            <person name="Kuo R."/>
            <person name="Ohm R.A."/>
            <person name="Bhattacharya S.S."/>
            <person name="Shirouzu T."/>
            <person name="Yoshinaga Y."/>
            <person name="Martin F.M."/>
            <person name="Grigoriev I.V."/>
            <person name="Hibbett D.S."/>
        </authorList>
    </citation>
    <scope>NUCLEOTIDE SEQUENCE [LARGE SCALE GENOMIC DNA]</scope>
    <source>
        <strain evidence="2 3">L-15889</strain>
    </source>
</reference>
<feature type="compositionally biased region" description="Pro residues" evidence="1">
    <location>
        <begin position="80"/>
        <end position="114"/>
    </location>
</feature>